<comment type="caution">
    <text evidence="1">The sequence shown here is derived from an EMBL/GenBank/DDBJ whole genome shotgun (WGS) entry which is preliminary data.</text>
</comment>
<accession>A0ABW4Q547</accession>
<organism evidence="1 2">
    <name type="scientific">Arthrobacter flavus</name>
    <dbReference type="NCBI Taxonomy" id="95172"/>
    <lineage>
        <taxon>Bacteria</taxon>
        <taxon>Bacillati</taxon>
        <taxon>Actinomycetota</taxon>
        <taxon>Actinomycetes</taxon>
        <taxon>Micrococcales</taxon>
        <taxon>Micrococcaceae</taxon>
        <taxon>Arthrobacter</taxon>
    </lineage>
</organism>
<reference evidence="2" key="1">
    <citation type="journal article" date="2019" name="Int. J. Syst. Evol. Microbiol.">
        <title>The Global Catalogue of Microorganisms (GCM) 10K type strain sequencing project: providing services to taxonomists for standard genome sequencing and annotation.</title>
        <authorList>
            <consortium name="The Broad Institute Genomics Platform"/>
            <consortium name="The Broad Institute Genome Sequencing Center for Infectious Disease"/>
            <person name="Wu L."/>
            <person name="Ma J."/>
        </authorList>
    </citation>
    <scope>NUCLEOTIDE SEQUENCE [LARGE SCALE GENOMIC DNA]</scope>
    <source>
        <strain evidence="2">JCM 11496</strain>
    </source>
</reference>
<keyword evidence="2" id="KW-1185">Reference proteome</keyword>
<dbReference type="EMBL" id="JBHUGA010000009">
    <property type="protein sequence ID" value="MFD1845837.1"/>
    <property type="molecule type" value="Genomic_DNA"/>
</dbReference>
<evidence type="ECO:0000313" key="2">
    <source>
        <dbReference type="Proteomes" id="UP001597307"/>
    </source>
</evidence>
<evidence type="ECO:0000313" key="1">
    <source>
        <dbReference type="EMBL" id="MFD1845837.1"/>
    </source>
</evidence>
<dbReference type="Proteomes" id="UP001597307">
    <property type="component" value="Unassembled WGS sequence"/>
</dbReference>
<dbReference type="RefSeq" id="WP_343878060.1">
    <property type="nucleotide sequence ID" value="NZ_BAAAIJ010000009.1"/>
</dbReference>
<sequence length="129" mass="14251">MTDVDVPFFIYDPDCGFCMNALSWFGRRLPSMMQLAAHPDVDLSRIGLTTSDAVEQAWVYRPGRAPIGGHLAIAELLRDQGVFWSAAGFMLRTPPLSWAAKPGYRWVAGNRYRLSGGTNACRIDSSPSK</sequence>
<name>A0ABW4Q547_9MICC</name>
<gene>
    <name evidence="1" type="ORF">ACFSFX_04425</name>
</gene>
<dbReference type="InterPro" id="IPR007263">
    <property type="entry name" value="DCC1-like"/>
</dbReference>
<dbReference type="Pfam" id="PF04134">
    <property type="entry name" value="DCC1-like"/>
    <property type="match status" value="1"/>
</dbReference>
<proteinExistence type="predicted"/>
<protein>
    <submittedName>
        <fullName evidence="1">Thiol-disulfide oxidoreductase DCC family protein</fullName>
    </submittedName>
</protein>